<dbReference type="STRING" id="229535.A0A0M8P005"/>
<dbReference type="EMBL" id="LHQQ01000305">
    <property type="protein sequence ID" value="KOS37640.1"/>
    <property type="molecule type" value="Genomic_DNA"/>
</dbReference>
<dbReference type="AlphaFoldDB" id="A0A0M8P005"/>
<reference evidence="2 3" key="1">
    <citation type="submission" date="2015-08" db="EMBL/GenBank/DDBJ databases">
        <title>Genome sequencing of Penicillium nordicum.</title>
        <authorList>
            <person name="Nguyen H.D."/>
            <person name="Seifert K.A."/>
        </authorList>
    </citation>
    <scope>NUCLEOTIDE SEQUENCE [LARGE SCALE GENOMIC DNA]</scope>
    <source>
        <strain evidence="2 3">DAOMC 185683</strain>
    </source>
</reference>
<gene>
    <name evidence="2" type="ORF">ACN38_g11559</name>
</gene>
<dbReference type="OrthoDB" id="4250055at2759"/>
<sequence>MALNTLVTRLWYRIVLGLALLGICQASPAAIRGEQAYSKYDSSLLQNLTVSRRELGQLEDGLHFLSKRAPPVNVAQGAEKAENELFCYLRADTAPHSDWTIDQLNDCWTFEEYPAASGGITGSGVLMPQALAALKIPQKAGEKGVTGFYWVQDQEFPWQGRDQAATYGFYQGSMSVEAGYISSEWSENPKQKEGDPYPEPYKLSDVLFLEWQREAEEYGQNIKNLKYFFRVNVVNTHSLRIINEATGNVIKEWPGTSFDMSTPEGKAILRTPNGVGVAYFLINHKPELGKRIPTKVTVFKTMDGAKQSIHLLFYIGVSRGRR</sequence>
<organism evidence="2 3">
    <name type="scientific">Penicillium nordicum</name>
    <dbReference type="NCBI Taxonomy" id="229535"/>
    <lineage>
        <taxon>Eukaryota</taxon>
        <taxon>Fungi</taxon>
        <taxon>Dikarya</taxon>
        <taxon>Ascomycota</taxon>
        <taxon>Pezizomycotina</taxon>
        <taxon>Eurotiomycetes</taxon>
        <taxon>Eurotiomycetidae</taxon>
        <taxon>Eurotiales</taxon>
        <taxon>Aspergillaceae</taxon>
        <taxon>Penicillium</taxon>
    </lineage>
</organism>
<name>A0A0M8P005_9EURO</name>
<keyword evidence="3" id="KW-1185">Reference proteome</keyword>
<evidence type="ECO:0000256" key="1">
    <source>
        <dbReference type="SAM" id="SignalP"/>
    </source>
</evidence>
<protein>
    <submittedName>
        <fullName evidence="2">Uncharacterized protein</fullName>
    </submittedName>
</protein>
<evidence type="ECO:0000313" key="2">
    <source>
        <dbReference type="EMBL" id="KOS37640.1"/>
    </source>
</evidence>
<comment type="caution">
    <text evidence="2">The sequence shown here is derived from an EMBL/GenBank/DDBJ whole genome shotgun (WGS) entry which is preliminary data.</text>
</comment>
<keyword evidence="1" id="KW-0732">Signal</keyword>
<feature type="signal peptide" evidence="1">
    <location>
        <begin position="1"/>
        <end position="26"/>
    </location>
</feature>
<evidence type="ECO:0000313" key="3">
    <source>
        <dbReference type="Proteomes" id="UP000037696"/>
    </source>
</evidence>
<feature type="chain" id="PRO_5005819600" evidence="1">
    <location>
        <begin position="27"/>
        <end position="322"/>
    </location>
</feature>
<dbReference type="Proteomes" id="UP000037696">
    <property type="component" value="Unassembled WGS sequence"/>
</dbReference>
<proteinExistence type="predicted"/>
<accession>A0A0M8P005</accession>